<comment type="similarity">
    <text evidence="6">Belongs to the tRNA(Ile)-lysidine synthase family.</text>
</comment>
<comment type="function">
    <text evidence="6">Ligates lysine onto the cytidine present at position 34 of the AUA codon-specific tRNA(Ile) that contains the anticodon CAU, in an ATP-dependent manner. Cytidine is converted to lysidine, thus changing the amino acid specificity of the tRNA from methionine to isoleucine.</text>
</comment>
<dbReference type="InterPro" id="IPR014729">
    <property type="entry name" value="Rossmann-like_a/b/a_fold"/>
</dbReference>
<dbReference type="InterPro" id="IPR012094">
    <property type="entry name" value="tRNA_Ile_lys_synt"/>
</dbReference>
<dbReference type="NCBIfam" id="TIGR02432">
    <property type="entry name" value="lysidine_TilS_N"/>
    <property type="match status" value="1"/>
</dbReference>
<sequence length="440" mass="45746">MDGETSHPPTASGGGPLPLSRREGFLGAFDRRLEALSKAPLAVGFSGGGDSLFLLKATLDWAKSCGRRVLALVVDHQLQADSARWTAEALARAKALGAEAQALAWIGPKPVTGLPAAARRARHALLAGAAREAGASVLLLGHTASDLAEAAAMRAEGSTVPDPRQWAPSPVWPEGRDVFLLRPLLSLTRVEIRDALAAEGETWLDDPANADLRYARARARAGGADGAVLEPEAARPPPVFAVDDAGALRLSRDAAAAHLAAALLCAAGTERPPRGERLERLVRRLRGGETFTATLAGARIEARDEVLICRDAGETARGGLASLTLAPGETGVWDGRWEIVAGVSSVTVCALQGHASRLSPAQRQSLAKLPAAVRPSLPLLLRHGAAPCSPALDGPSFAAEGGGRARLLVGGRFEAAVGLYDQESVTRCHVRGASAREPLS</sequence>
<evidence type="ECO:0000256" key="3">
    <source>
        <dbReference type="ARBA" id="ARBA00022741"/>
    </source>
</evidence>
<evidence type="ECO:0000256" key="2">
    <source>
        <dbReference type="ARBA" id="ARBA00022694"/>
    </source>
</evidence>
<dbReference type="SUPFAM" id="SSF52402">
    <property type="entry name" value="Adenine nucleotide alpha hydrolases-like"/>
    <property type="match status" value="1"/>
</dbReference>
<dbReference type="GO" id="GO:0005524">
    <property type="term" value="F:ATP binding"/>
    <property type="evidence" value="ECO:0007669"/>
    <property type="project" value="UniProtKB-UniRule"/>
</dbReference>
<dbReference type="CDD" id="cd01992">
    <property type="entry name" value="TilS_N"/>
    <property type="match status" value="1"/>
</dbReference>
<feature type="domain" description="tRNA(Ile)-lysidine/2-thiocytidine synthase N-terminal" evidence="7">
    <location>
        <begin position="42"/>
        <end position="220"/>
    </location>
</feature>
<comment type="caution">
    <text evidence="8">The sequence shown here is derived from an EMBL/GenBank/DDBJ whole genome shotgun (WGS) entry which is preliminary data.</text>
</comment>
<keyword evidence="3 6" id="KW-0547">Nucleotide-binding</keyword>
<evidence type="ECO:0000259" key="7">
    <source>
        <dbReference type="Pfam" id="PF01171"/>
    </source>
</evidence>
<comment type="catalytic activity">
    <reaction evidence="5 6">
        <text>cytidine(34) in tRNA(Ile2) + L-lysine + ATP = lysidine(34) in tRNA(Ile2) + AMP + diphosphate + H(+)</text>
        <dbReference type="Rhea" id="RHEA:43744"/>
        <dbReference type="Rhea" id="RHEA-COMP:10625"/>
        <dbReference type="Rhea" id="RHEA-COMP:10670"/>
        <dbReference type="ChEBI" id="CHEBI:15378"/>
        <dbReference type="ChEBI" id="CHEBI:30616"/>
        <dbReference type="ChEBI" id="CHEBI:32551"/>
        <dbReference type="ChEBI" id="CHEBI:33019"/>
        <dbReference type="ChEBI" id="CHEBI:82748"/>
        <dbReference type="ChEBI" id="CHEBI:83665"/>
        <dbReference type="ChEBI" id="CHEBI:456215"/>
        <dbReference type="EC" id="6.3.4.19"/>
    </reaction>
</comment>
<keyword evidence="2 6" id="KW-0819">tRNA processing</keyword>
<dbReference type="Proteomes" id="UP000249393">
    <property type="component" value="Unassembled WGS sequence"/>
</dbReference>
<keyword evidence="1 6" id="KW-0436">Ligase</keyword>
<evidence type="ECO:0000313" key="9">
    <source>
        <dbReference type="Proteomes" id="UP000249393"/>
    </source>
</evidence>
<reference evidence="8 9" key="1">
    <citation type="submission" date="2017-08" db="EMBL/GenBank/DDBJ databases">
        <title>Infants hospitalized years apart are colonized by the same room-sourced microbial strains.</title>
        <authorList>
            <person name="Brooks B."/>
            <person name="Olm M.R."/>
            <person name="Firek B.A."/>
            <person name="Baker R."/>
            <person name="Thomas B.C."/>
            <person name="Morowitz M.J."/>
            <person name="Banfield J.F."/>
        </authorList>
    </citation>
    <scope>NUCLEOTIDE SEQUENCE [LARGE SCALE GENOMIC DNA]</scope>
    <source>
        <strain evidence="8">S2_003_000_R2_4</strain>
    </source>
</reference>
<dbReference type="GO" id="GO:0006400">
    <property type="term" value="P:tRNA modification"/>
    <property type="evidence" value="ECO:0007669"/>
    <property type="project" value="UniProtKB-UniRule"/>
</dbReference>
<evidence type="ECO:0000256" key="6">
    <source>
        <dbReference type="HAMAP-Rule" id="MF_01161"/>
    </source>
</evidence>
<dbReference type="EMBL" id="QFQZ01000010">
    <property type="protein sequence ID" value="PZR35986.1"/>
    <property type="molecule type" value="Genomic_DNA"/>
</dbReference>
<feature type="binding site" evidence="6">
    <location>
        <begin position="46"/>
        <end position="51"/>
    </location>
    <ligand>
        <name>ATP</name>
        <dbReference type="ChEBI" id="CHEBI:30616"/>
    </ligand>
</feature>
<dbReference type="InterPro" id="IPR011063">
    <property type="entry name" value="TilS/TtcA_N"/>
</dbReference>
<dbReference type="EC" id="6.3.4.19" evidence="6"/>
<evidence type="ECO:0000256" key="1">
    <source>
        <dbReference type="ARBA" id="ARBA00022598"/>
    </source>
</evidence>
<comment type="subcellular location">
    <subcellularLocation>
        <location evidence="6">Cytoplasm</location>
    </subcellularLocation>
</comment>
<dbReference type="Gene3D" id="3.40.50.620">
    <property type="entry name" value="HUPs"/>
    <property type="match status" value="1"/>
</dbReference>
<dbReference type="PANTHER" id="PTHR43033:SF1">
    <property type="entry name" value="TRNA(ILE)-LYSIDINE SYNTHASE-RELATED"/>
    <property type="match status" value="1"/>
</dbReference>
<dbReference type="HAMAP" id="MF_01161">
    <property type="entry name" value="tRNA_Ile_lys_synt"/>
    <property type="match status" value="1"/>
</dbReference>
<accession>A0A2W5VH62</accession>
<keyword evidence="6" id="KW-0963">Cytoplasm</keyword>
<protein>
    <recommendedName>
        <fullName evidence="6">tRNA(Ile)-lysidine synthase</fullName>
        <ecNumber evidence="6">6.3.4.19</ecNumber>
    </recommendedName>
    <alternativeName>
        <fullName evidence="6">tRNA(Ile)-2-lysyl-cytidine synthase</fullName>
    </alternativeName>
    <alternativeName>
        <fullName evidence="6">tRNA(Ile)-lysidine synthetase</fullName>
    </alternativeName>
</protein>
<gene>
    <name evidence="6 8" type="primary">tilS</name>
    <name evidence="8" type="ORF">DI526_05190</name>
</gene>
<organism evidence="8 9">
    <name type="scientific">Caulobacter segnis</name>
    <dbReference type="NCBI Taxonomy" id="88688"/>
    <lineage>
        <taxon>Bacteria</taxon>
        <taxon>Pseudomonadati</taxon>
        <taxon>Pseudomonadota</taxon>
        <taxon>Alphaproteobacteria</taxon>
        <taxon>Caulobacterales</taxon>
        <taxon>Caulobacteraceae</taxon>
        <taxon>Caulobacter</taxon>
    </lineage>
</organism>
<evidence type="ECO:0000256" key="4">
    <source>
        <dbReference type="ARBA" id="ARBA00022840"/>
    </source>
</evidence>
<name>A0A2W5VH62_9CAUL</name>
<dbReference type="GO" id="GO:0005737">
    <property type="term" value="C:cytoplasm"/>
    <property type="evidence" value="ECO:0007669"/>
    <property type="project" value="UniProtKB-SubCell"/>
</dbReference>
<dbReference type="GO" id="GO:0032267">
    <property type="term" value="F:tRNA(Ile)-lysidine synthase activity"/>
    <property type="evidence" value="ECO:0007669"/>
    <property type="project" value="UniProtKB-EC"/>
</dbReference>
<evidence type="ECO:0000313" key="8">
    <source>
        <dbReference type="EMBL" id="PZR35986.1"/>
    </source>
</evidence>
<keyword evidence="4 6" id="KW-0067">ATP-binding</keyword>
<dbReference type="Pfam" id="PF01171">
    <property type="entry name" value="ATP_bind_3"/>
    <property type="match status" value="1"/>
</dbReference>
<evidence type="ECO:0000256" key="5">
    <source>
        <dbReference type="ARBA" id="ARBA00048539"/>
    </source>
</evidence>
<proteinExistence type="inferred from homology"/>
<dbReference type="PANTHER" id="PTHR43033">
    <property type="entry name" value="TRNA(ILE)-LYSIDINE SYNTHASE-RELATED"/>
    <property type="match status" value="1"/>
</dbReference>
<comment type="domain">
    <text evidence="6">The N-terminal region contains the highly conserved SGGXDS motif, predicted to be a P-loop motif involved in ATP binding.</text>
</comment>
<dbReference type="AlphaFoldDB" id="A0A2W5VH62"/>
<dbReference type="InterPro" id="IPR012795">
    <property type="entry name" value="tRNA_Ile_lys_synt_N"/>
</dbReference>